<feature type="transmembrane region" description="Helical" evidence="3">
    <location>
        <begin position="49"/>
        <end position="66"/>
    </location>
</feature>
<sequence>MMPLAPWAMPLAAKWLLACAGSLAAGLLVWLLLHGVVRMWPALRTSRKLWLAAQGTVAIAALLPLLPVATHSSGSAAAAASTASFAPAFDSNEHRATVSDAVSDADAGRAPATAAVSDTGAATQQGRRPGGSAWPRIVSSLVALAAGVWLPVYGIGLTGVMWRRLRARRLWRDLLAGARPLTEAELRAHAGFTPAQRRRISRRGLRVLRTDAAVSPMLIGVRRPVLLLPAHLDALSEAQQQMIVAHELHHWRVRDPLWLAVAATLQTVFWFNAPLRWMARQMEWALELQCDQQVLAGRPQQERKQYALSLLRQWTVMAPAAAAAFGGATVAARIRQMQHDGLPMPSIAAGCTAALVLTLVLAAGVALQPALAFSVPPVTAAPASSSAPALAANPLPSLAPAAVSMASEATAAPAAASAAEPWRLPLAQVRVTGFFGVMRSVLPTPHKGIDFAAAKGTPAYATADGIITAAGPIAENDGRYGTAVIIDHGAQSSLYAHLDGVSVQPGQRVHAGQLIGRTGASGFATGPHLHFEVRRNGRIVDPAPLFANLDAHATPRALKARRQQPPTKD</sequence>
<dbReference type="InterPro" id="IPR016047">
    <property type="entry name" value="M23ase_b-sheet_dom"/>
</dbReference>
<feature type="transmembrane region" description="Helical" evidence="3">
    <location>
        <begin position="12"/>
        <end position="37"/>
    </location>
</feature>
<dbReference type="AlphaFoldDB" id="A0A4Y9S873"/>
<keyword evidence="1" id="KW-0732">Signal</keyword>
<feature type="region of interest" description="Disordered" evidence="2">
    <location>
        <begin position="112"/>
        <end position="131"/>
    </location>
</feature>
<evidence type="ECO:0000313" key="7">
    <source>
        <dbReference type="Proteomes" id="UP000297729"/>
    </source>
</evidence>
<feature type="transmembrane region" description="Helical" evidence="3">
    <location>
        <begin position="137"/>
        <end position="162"/>
    </location>
</feature>
<dbReference type="RefSeq" id="WP_135203802.1">
    <property type="nucleotide sequence ID" value="NZ_SPVG01000226.1"/>
</dbReference>
<dbReference type="SUPFAM" id="SSF51261">
    <property type="entry name" value="Duplicated hybrid motif"/>
    <property type="match status" value="1"/>
</dbReference>
<dbReference type="PANTHER" id="PTHR21666">
    <property type="entry name" value="PEPTIDASE-RELATED"/>
    <property type="match status" value="1"/>
</dbReference>
<dbReference type="CDD" id="cd12797">
    <property type="entry name" value="M23_peptidase"/>
    <property type="match status" value="1"/>
</dbReference>
<proteinExistence type="predicted"/>
<evidence type="ECO:0000259" key="4">
    <source>
        <dbReference type="Pfam" id="PF01551"/>
    </source>
</evidence>
<organism evidence="6 7">
    <name type="scientific">Duganella callida</name>
    <dbReference type="NCBI Taxonomy" id="2561932"/>
    <lineage>
        <taxon>Bacteria</taxon>
        <taxon>Pseudomonadati</taxon>
        <taxon>Pseudomonadota</taxon>
        <taxon>Betaproteobacteria</taxon>
        <taxon>Burkholderiales</taxon>
        <taxon>Oxalobacteraceae</taxon>
        <taxon>Telluria group</taxon>
        <taxon>Duganella</taxon>
    </lineage>
</organism>
<evidence type="ECO:0000256" key="3">
    <source>
        <dbReference type="SAM" id="Phobius"/>
    </source>
</evidence>
<name>A0A4Y9S873_9BURK</name>
<dbReference type="PANTHER" id="PTHR21666:SF289">
    <property type="entry name" value="L-ALA--D-GLU ENDOPEPTIDASE"/>
    <property type="match status" value="1"/>
</dbReference>
<dbReference type="EMBL" id="SPVG01000226">
    <property type="protein sequence ID" value="TFW16680.1"/>
    <property type="molecule type" value="Genomic_DNA"/>
</dbReference>
<evidence type="ECO:0000313" key="6">
    <source>
        <dbReference type="EMBL" id="TFW16680.1"/>
    </source>
</evidence>
<dbReference type="OrthoDB" id="9815245at2"/>
<evidence type="ECO:0000256" key="1">
    <source>
        <dbReference type="ARBA" id="ARBA00022729"/>
    </source>
</evidence>
<comment type="caution">
    <text evidence="6">The sequence shown here is derived from an EMBL/GenBank/DDBJ whole genome shotgun (WGS) entry which is preliminary data.</text>
</comment>
<dbReference type="CDD" id="cd07341">
    <property type="entry name" value="M56_BlaR1_MecR1_like"/>
    <property type="match status" value="1"/>
</dbReference>
<feature type="transmembrane region" description="Helical" evidence="3">
    <location>
        <begin position="314"/>
        <end position="334"/>
    </location>
</feature>
<keyword evidence="3" id="KW-0472">Membrane</keyword>
<dbReference type="Proteomes" id="UP000297729">
    <property type="component" value="Unassembled WGS sequence"/>
</dbReference>
<feature type="domain" description="Peptidase M56" evidence="5">
    <location>
        <begin position="23"/>
        <end position="318"/>
    </location>
</feature>
<dbReference type="Pfam" id="PF05569">
    <property type="entry name" value="Peptidase_M56"/>
    <property type="match status" value="1"/>
</dbReference>
<accession>A0A4Y9S873</accession>
<dbReference type="InterPro" id="IPR008756">
    <property type="entry name" value="Peptidase_M56"/>
</dbReference>
<protein>
    <submittedName>
        <fullName evidence="6">Peptidase</fullName>
    </submittedName>
</protein>
<dbReference type="Pfam" id="PF01551">
    <property type="entry name" value="Peptidase_M23"/>
    <property type="match status" value="1"/>
</dbReference>
<keyword evidence="3" id="KW-0812">Transmembrane</keyword>
<feature type="transmembrane region" description="Helical" evidence="3">
    <location>
        <begin position="346"/>
        <end position="367"/>
    </location>
</feature>
<feature type="domain" description="M23ase beta-sheet core" evidence="4">
    <location>
        <begin position="445"/>
        <end position="542"/>
    </location>
</feature>
<reference evidence="6 7" key="1">
    <citation type="submission" date="2019-03" db="EMBL/GenBank/DDBJ databases">
        <title>Draft Genome Sequence of Duganella callidus sp. nov., a Novel Duganella Species Isolated from Cultivated Soil.</title>
        <authorList>
            <person name="Raths R."/>
            <person name="Peta V."/>
            <person name="Bucking H."/>
        </authorList>
    </citation>
    <scope>NUCLEOTIDE SEQUENCE [LARGE SCALE GENOMIC DNA]</scope>
    <source>
        <strain evidence="6 7">DN04</strain>
    </source>
</reference>
<feature type="transmembrane region" description="Helical" evidence="3">
    <location>
        <begin position="256"/>
        <end position="273"/>
    </location>
</feature>
<keyword evidence="3" id="KW-1133">Transmembrane helix</keyword>
<keyword evidence="7" id="KW-1185">Reference proteome</keyword>
<gene>
    <name evidence="6" type="ORF">E4L98_22625</name>
</gene>
<dbReference type="InterPro" id="IPR011055">
    <property type="entry name" value="Dup_hybrid_motif"/>
</dbReference>
<evidence type="ECO:0000256" key="2">
    <source>
        <dbReference type="SAM" id="MobiDB-lite"/>
    </source>
</evidence>
<dbReference type="Gene3D" id="2.70.70.10">
    <property type="entry name" value="Glucose Permease (Domain IIA)"/>
    <property type="match status" value="1"/>
</dbReference>
<evidence type="ECO:0000259" key="5">
    <source>
        <dbReference type="Pfam" id="PF05569"/>
    </source>
</evidence>
<dbReference type="GO" id="GO:0004222">
    <property type="term" value="F:metalloendopeptidase activity"/>
    <property type="evidence" value="ECO:0007669"/>
    <property type="project" value="TreeGrafter"/>
</dbReference>
<dbReference type="InterPro" id="IPR050570">
    <property type="entry name" value="Cell_wall_metabolism_enzyme"/>
</dbReference>